<accession>A0A8T1VLL6</accession>
<dbReference type="EMBL" id="JAGDFM010000231">
    <property type="protein sequence ID" value="KAG7381816.1"/>
    <property type="molecule type" value="Genomic_DNA"/>
</dbReference>
<keyword evidence="3" id="KW-1185">Reference proteome</keyword>
<protein>
    <submittedName>
        <fullName evidence="2">Uncharacterized protein</fullName>
    </submittedName>
</protein>
<evidence type="ECO:0000313" key="3">
    <source>
        <dbReference type="Proteomes" id="UP000694044"/>
    </source>
</evidence>
<evidence type="ECO:0000256" key="1">
    <source>
        <dbReference type="SAM" id="MobiDB-lite"/>
    </source>
</evidence>
<gene>
    <name evidence="2" type="ORF">PHYPSEUDO_005643</name>
</gene>
<feature type="compositionally biased region" description="Basic and acidic residues" evidence="1">
    <location>
        <begin position="58"/>
        <end position="73"/>
    </location>
</feature>
<reference evidence="2" key="1">
    <citation type="submission" date="2021-02" db="EMBL/GenBank/DDBJ databases">
        <authorList>
            <person name="Palmer J.M."/>
        </authorList>
    </citation>
    <scope>NUCLEOTIDE SEQUENCE</scope>
    <source>
        <strain evidence="2">SCRP734</strain>
    </source>
</reference>
<proteinExistence type="predicted"/>
<organism evidence="2 3">
    <name type="scientific">Phytophthora pseudosyringae</name>
    <dbReference type="NCBI Taxonomy" id="221518"/>
    <lineage>
        <taxon>Eukaryota</taxon>
        <taxon>Sar</taxon>
        <taxon>Stramenopiles</taxon>
        <taxon>Oomycota</taxon>
        <taxon>Peronosporomycetes</taxon>
        <taxon>Peronosporales</taxon>
        <taxon>Peronosporaceae</taxon>
        <taxon>Phytophthora</taxon>
    </lineage>
</organism>
<feature type="compositionally biased region" description="Acidic residues" evidence="1">
    <location>
        <begin position="74"/>
        <end position="105"/>
    </location>
</feature>
<sequence>MDCRVWRGFQVVMRLASQGEMRLLRNLQADEDQAMGLQYDEEGMENSPNNADDSDYEDEHRPPSDGGGDKVEAVDETVEEAEVESEESIALDPEEEEMESNDAEATELTLKTH</sequence>
<evidence type="ECO:0000313" key="2">
    <source>
        <dbReference type="EMBL" id="KAG7381816.1"/>
    </source>
</evidence>
<dbReference type="AlphaFoldDB" id="A0A8T1VLL6"/>
<dbReference type="Proteomes" id="UP000694044">
    <property type="component" value="Unassembled WGS sequence"/>
</dbReference>
<feature type="compositionally biased region" description="Acidic residues" evidence="1">
    <location>
        <begin position="33"/>
        <end position="44"/>
    </location>
</feature>
<comment type="caution">
    <text evidence="2">The sequence shown here is derived from an EMBL/GenBank/DDBJ whole genome shotgun (WGS) entry which is preliminary data.</text>
</comment>
<name>A0A8T1VLL6_9STRA</name>
<feature type="region of interest" description="Disordered" evidence="1">
    <location>
        <begin position="33"/>
        <end position="113"/>
    </location>
</feature>